<dbReference type="SUPFAM" id="SSF52058">
    <property type="entry name" value="L domain-like"/>
    <property type="match status" value="1"/>
</dbReference>
<dbReference type="Gene3D" id="1.20.1280.50">
    <property type="match status" value="1"/>
</dbReference>
<protein>
    <recommendedName>
        <fullName evidence="2">F-box domain-containing protein</fullName>
    </recommendedName>
</protein>
<evidence type="ECO:0000256" key="1">
    <source>
        <dbReference type="SAM" id="MobiDB-lite"/>
    </source>
</evidence>
<comment type="caution">
    <text evidence="3">The sequence shown here is derived from an EMBL/GenBank/DDBJ whole genome shotgun (WGS) entry which is preliminary data.</text>
</comment>
<proteinExistence type="predicted"/>
<feature type="domain" description="F-box" evidence="2">
    <location>
        <begin position="189"/>
        <end position="216"/>
    </location>
</feature>
<evidence type="ECO:0000313" key="4">
    <source>
        <dbReference type="Proteomes" id="UP000094527"/>
    </source>
</evidence>
<dbReference type="Gene3D" id="3.80.10.10">
    <property type="entry name" value="Ribonuclease Inhibitor"/>
    <property type="match status" value="1"/>
</dbReference>
<dbReference type="Pfam" id="PF12937">
    <property type="entry name" value="F-box-like"/>
    <property type="match status" value="1"/>
</dbReference>
<feature type="compositionally biased region" description="Basic and acidic residues" evidence="1">
    <location>
        <begin position="48"/>
        <end position="61"/>
    </location>
</feature>
<dbReference type="Proteomes" id="UP000094527">
    <property type="component" value="Unassembled WGS sequence"/>
</dbReference>
<feature type="region of interest" description="Disordered" evidence="1">
    <location>
        <begin position="1"/>
        <end position="36"/>
    </location>
</feature>
<dbReference type="EMBL" id="LJIJ01000399">
    <property type="protein sequence ID" value="ODM97877.1"/>
    <property type="molecule type" value="Genomic_DNA"/>
</dbReference>
<accession>A0A1D2MXX0</accession>
<dbReference type="InterPro" id="IPR032675">
    <property type="entry name" value="LRR_dom_sf"/>
</dbReference>
<dbReference type="InterPro" id="IPR001810">
    <property type="entry name" value="F-box_dom"/>
</dbReference>
<organism evidence="3 4">
    <name type="scientific">Orchesella cincta</name>
    <name type="common">Springtail</name>
    <name type="synonym">Podura cincta</name>
    <dbReference type="NCBI Taxonomy" id="48709"/>
    <lineage>
        <taxon>Eukaryota</taxon>
        <taxon>Metazoa</taxon>
        <taxon>Ecdysozoa</taxon>
        <taxon>Arthropoda</taxon>
        <taxon>Hexapoda</taxon>
        <taxon>Collembola</taxon>
        <taxon>Entomobryomorpha</taxon>
        <taxon>Entomobryoidea</taxon>
        <taxon>Orchesellidae</taxon>
        <taxon>Orchesellinae</taxon>
        <taxon>Orchesella</taxon>
    </lineage>
</organism>
<gene>
    <name evidence="3" type="ORF">Ocin01_08789</name>
</gene>
<sequence length="788" mass="92440">MSKRKSRQSDTKFQSASTSKEEEEQSGGDLVDRKTLFPKSILRKTDKVFRNDDSIAPKVRDSLQNNKKLQRSKEKAAKRRDKKAAAAAAVSSRICGAQFPSDDNRDFNNNSVEGDDYVHLETFSTTSCVTETEQLDTTFNDQLGSYLASGSHPQNENDEVAKTESTTVAEEKVPDNKFIKSISSLLYKKIFSYLNQFEIHNCAQVCKLWKQHCDTLYNPPIKFNGRSRRWNSSKSLDACRQFLTEKLLSSEVKRHYELFFYNVENTQLQTIESERADEFNASVRHLTRLHLVNCNLRWTTLVSFLQRLPHLRTFTDTWSCHYHQNSCVSHHASPEKLRKIYEKLVPAELKTKYQRIRVFKVARKSFSTELCVYMHVIRCMYPHMEEFELTVGPWKTPKSKVSKCLQVLNEFVKIFQAFLHRTRKDLKKLSITWIDASFDCLFDKCVEALHSVAFQKLRELSLSMNGESMRNPEKLPELVRFINTFEWKEREKLTLLKAYISPIIMTKNWIDFLCTMRDRLTQRRTRVSFRFGVMMEDNITSFPERSMVARVFQNHVFLRGLKDLQVNIKREQTQSIREIIYGRSLVYPNIQRLSISVGERETEKCFAFRDYSIVSIAFHFKCLTELRLSDQPPRQWDILDYVIGKSDRASLTYAYISARDMVLLCEILTRLKVLQLWANLHDLQDINFTGIKSRYYFLHHKDGQLYLNKEESSRIKREPCIKNLKNLEMLSLRGLGRDITDVTCRFAFEEMHRLKYIELGGDTSITQKGRLCLHARMRDRGCKVNFHR</sequence>
<dbReference type="AlphaFoldDB" id="A0A1D2MXX0"/>
<evidence type="ECO:0000259" key="2">
    <source>
        <dbReference type="Pfam" id="PF12937"/>
    </source>
</evidence>
<feature type="region of interest" description="Disordered" evidence="1">
    <location>
        <begin position="48"/>
        <end position="83"/>
    </location>
</feature>
<evidence type="ECO:0000313" key="3">
    <source>
        <dbReference type="EMBL" id="ODM97877.1"/>
    </source>
</evidence>
<keyword evidence="4" id="KW-1185">Reference proteome</keyword>
<dbReference type="OMA" id="MMEDNIT"/>
<name>A0A1D2MXX0_ORCCI</name>
<reference evidence="3 4" key="1">
    <citation type="journal article" date="2016" name="Genome Biol. Evol.">
        <title>Gene Family Evolution Reflects Adaptation to Soil Environmental Stressors in the Genome of the Collembolan Orchesella cincta.</title>
        <authorList>
            <person name="Faddeeva-Vakhrusheva A."/>
            <person name="Derks M.F."/>
            <person name="Anvar S.Y."/>
            <person name="Agamennone V."/>
            <person name="Suring W."/>
            <person name="Smit S."/>
            <person name="van Straalen N.M."/>
            <person name="Roelofs D."/>
        </authorList>
    </citation>
    <scope>NUCLEOTIDE SEQUENCE [LARGE SCALE GENOMIC DNA]</scope>
    <source>
        <tissue evidence="3">Mixed pool</tissue>
    </source>
</reference>